<comment type="function">
    <text evidence="6">May nick specific sequences that contain T:G mispairs resulting from m5C-deamination.</text>
</comment>
<dbReference type="EC" id="3.1.-.-" evidence="6"/>
<evidence type="ECO:0000313" key="8">
    <source>
        <dbReference type="Proteomes" id="UP000000238"/>
    </source>
</evidence>
<keyword evidence="8" id="KW-1185">Reference proteome</keyword>
<dbReference type="AlphaFoldDB" id="Q2SAF1"/>
<keyword evidence="4 6" id="KW-0378">Hydrolase</keyword>
<evidence type="ECO:0000256" key="5">
    <source>
        <dbReference type="ARBA" id="ARBA00023204"/>
    </source>
</evidence>
<keyword evidence="2 6" id="KW-0255">Endonuclease</keyword>
<keyword evidence="5 6" id="KW-0234">DNA repair</keyword>
<evidence type="ECO:0000256" key="1">
    <source>
        <dbReference type="ARBA" id="ARBA00022722"/>
    </source>
</evidence>
<comment type="similarity">
    <text evidence="6">Belongs to the vsr family.</text>
</comment>
<dbReference type="STRING" id="349521.HCH_10021"/>
<dbReference type="NCBIfam" id="TIGR00632">
    <property type="entry name" value="vsr"/>
    <property type="match status" value="1"/>
</dbReference>
<dbReference type="Proteomes" id="UP000000238">
    <property type="component" value="Chromosome"/>
</dbReference>
<dbReference type="Gene3D" id="3.40.960.10">
    <property type="entry name" value="VSR Endonuclease"/>
    <property type="match status" value="1"/>
</dbReference>
<evidence type="ECO:0000256" key="2">
    <source>
        <dbReference type="ARBA" id="ARBA00022759"/>
    </source>
</evidence>
<reference evidence="7 8" key="1">
    <citation type="journal article" date="2005" name="Nucleic Acids Res.">
        <title>Genomic blueprint of Hahella chejuensis, a marine microbe producing an algicidal agent.</title>
        <authorList>
            <person name="Jeong H."/>
            <person name="Yim J.H."/>
            <person name="Lee C."/>
            <person name="Choi S.-H."/>
            <person name="Park Y.K."/>
            <person name="Yoon S.H."/>
            <person name="Hur C.-G."/>
            <person name="Kang H.-Y."/>
            <person name="Kim D."/>
            <person name="Lee H.H."/>
            <person name="Park K.H."/>
            <person name="Park S.-H."/>
            <person name="Park H.-S."/>
            <person name="Lee H.K."/>
            <person name="Oh T.K."/>
            <person name="Kim J.F."/>
        </authorList>
    </citation>
    <scope>NUCLEOTIDE SEQUENCE [LARGE SCALE GENOMIC DNA]</scope>
    <source>
        <strain evidence="7 8">KCTC 2396</strain>
    </source>
</reference>
<gene>
    <name evidence="7" type="ordered locus">HCH_10021</name>
</gene>
<accession>Q2SAF1</accession>
<dbReference type="SUPFAM" id="SSF52980">
    <property type="entry name" value="Restriction endonuclease-like"/>
    <property type="match status" value="1"/>
</dbReference>
<evidence type="ECO:0000256" key="6">
    <source>
        <dbReference type="PIRNR" id="PIRNR018267"/>
    </source>
</evidence>
<evidence type="ECO:0000313" key="7">
    <source>
        <dbReference type="EMBL" id="ABC32373.1"/>
    </source>
</evidence>
<proteinExistence type="inferred from homology"/>
<dbReference type="PIRSF" id="PIRSF018267">
    <property type="entry name" value="VSR_endonuc"/>
    <property type="match status" value="1"/>
</dbReference>
<dbReference type="EMBL" id="CP000155">
    <property type="protein sequence ID" value="ABC32373.1"/>
    <property type="molecule type" value="Genomic_DNA"/>
</dbReference>
<dbReference type="GO" id="GO:0004519">
    <property type="term" value="F:endonuclease activity"/>
    <property type="evidence" value="ECO:0007669"/>
    <property type="project" value="UniProtKB-KW"/>
</dbReference>
<protein>
    <recommendedName>
        <fullName evidence="6">Very short patch repair endonuclease</fullName>
        <ecNumber evidence="6">3.1.-.-</ecNumber>
    </recommendedName>
</protein>
<dbReference type="RefSeq" id="WP_011399432.1">
    <property type="nucleotide sequence ID" value="NC_007645.1"/>
</dbReference>
<name>Q2SAF1_HAHCH</name>
<dbReference type="GO" id="GO:0016787">
    <property type="term" value="F:hydrolase activity"/>
    <property type="evidence" value="ECO:0007669"/>
    <property type="project" value="UniProtKB-KW"/>
</dbReference>
<dbReference type="CDD" id="cd00221">
    <property type="entry name" value="Vsr"/>
    <property type="match status" value="1"/>
</dbReference>
<sequence length="140" mass="16262">MDAKTDVLTPEQRKLCMSKIRGKNTKPELLLRKALWSIGLRYRLQGKITGRPDLIFSGPKVAVFVDGCFWHGCPEHYRTPQNNQAFWKEKLRRNMCRDKAVNRILVDNGWLVVRLWEHEVKSDLECCVSRILAALRKQAG</sequence>
<evidence type="ECO:0000256" key="3">
    <source>
        <dbReference type="ARBA" id="ARBA00022763"/>
    </source>
</evidence>
<dbReference type="KEGG" id="hch:HCH_10021"/>
<dbReference type="Pfam" id="PF03852">
    <property type="entry name" value="Vsr"/>
    <property type="match status" value="1"/>
</dbReference>
<organism evidence="7 8">
    <name type="scientific">Hahella chejuensis (strain KCTC 2396)</name>
    <dbReference type="NCBI Taxonomy" id="349521"/>
    <lineage>
        <taxon>Bacteria</taxon>
        <taxon>Pseudomonadati</taxon>
        <taxon>Pseudomonadota</taxon>
        <taxon>Gammaproteobacteria</taxon>
        <taxon>Oceanospirillales</taxon>
        <taxon>Hahellaceae</taxon>
        <taxon>Hahella</taxon>
    </lineage>
</organism>
<dbReference type="REBASE" id="11720">
    <property type="entry name" value="V.HchORF5719P"/>
</dbReference>
<dbReference type="eggNOG" id="COG3727">
    <property type="taxonomic scope" value="Bacteria"/>
</dbReference>
<dbReference type="InterPro" id="IPR011335">
    <property type="entry name" value="Restrct_endonuc-II-like"/>
</dbReference>
<dbReference type="InterPro" id="IPR004603">
    <property type="entry name" value="DNA_mismatch_endonuc_vsr"/>
</dbReference>
<keyword evidence="3 6" id="KW-0227">DNA damage</keyword>
<dbReference type="GO" id="GO:0006298">
    <property type="term" value="P:mismatch repair"/>
    <property type="evidence" value="ECO:0007669"/>
    <property type="project" value="UniProtKB-UniRule"/>
</dbReference>
<evidence type="ECO:0000256" key="4">
    <source>
        <dbReference type="ARBA" id="ARBA00022801"/>
    </source>
</evidence>
<keyword evidence="1 6" id="KW-0540">Nuclease</keyword>
<dbReference type="OrthoDB" id="9801520at2"/>
<dbReference type="HOGENOM" id="CLU_111913_2_2_6"/>